<keyword evidence="1" id="KW-0802">TPR repeat</keyword>
<dbReference type="Pfam" id="PF06580">
    <property type="entry name" value="His_kinase"/>
    <property type="match status" value="1"/>
</dbReference>
<reference evidence="4" key="1">
    <citation type="submission" date="2021-12" db="EMBL/GenBank/DDBJ databases">
        <authorList>
            <person name="Cha I.-T."/>
            <person name="Lee K.-E."/>
            <person name="Park S.-J."/>
        </authorList>
    </citation>
    <scope>NUCLEOTIDE SEQUENCE</scope>
    <source>
        <strain evidence="4">YSM-43</strain>
    </source>
</reference>
<protein>
    <submittedName>
        <fullName evidence="4">Tetratricopeptide repeat protein</fullName>
    </submittedName>
</protein>
<dbReference type="InterPro" id="IPR019734">
    <property type="entry name" value="TPR_rpt"/>
</dbReference>
<dbReference type="Proteomes" id="UP000830454">
    <property type="component" value="Chromosome"/>
</dbReference>
<feature type="repeat" description="TPR" evidence="1">
    <location>
        <begin position="148"/>
        <end position="181"/>
    </location>
</feature>
<dbReference type="InterPro" id="IPR036890">
    <property type="entry name" value="HATPase_C_sf"/>
</dbReference>
<keyword evidence="2" id="KW-0472">Membrane</keyword>
<dbReference type="Pfam" id="PF13181">
    <property type="entry name" value="TPR_8"/>
    <property type="match status" value="1"/>
</dbReference>
<evidence type="ECO:0000256" key="1">
    <source>
        <dbReference type="PROSITE-ProRule" id="PRU00339"/>
    </source>
</evidence>
<evidence type="ECO:0000259" key="3">
    <source>
        <dbReference type="Pfam" id="PF06580"/>
    </source>
</evidence>
<dbReference type="PANTHER" id="PTHR34220:SF7">
    <property type="entry name" value="SENSOR HISTIDINE KINASE YPDA"/>
    <property type="match status" value="1"/>
</dbReference>
<dbReference type="PROSITE" id="PS50005">
    <property type="entry name" value="TPR"/>
    <property type="match status" value="2"/>
</dbReference>
<gene>
    <name evidence="4" type="ORF">LXD69_17650</name>
</gene>
<evidence type="ECO:0000313" key="5">
    <source>
        <dbReference type="Proteomes" id="UP000830454"/>
    </source>
</evidence>
<organism evidence="4 5">
    <name type="scientific">Flavobacterium sediminilitoris</name>
    <dbReference type="NCBI Taxonomy" id="2024526"/>
    <lineage>
        <taxon>Bacteria</taxon>
        <taxon>Pseudomonadati</taxon>
        <taxon>Bacteroidota</taxon>
        <taxon>Flavobacteriia</taxon>
        <taxon>Flavobacteriales</taxon>
        <taxon>Flavobacteriaceae</taxon>
        <taxon>Flavobacterium</taxon>
    </lineage>
</organism>
<dbReference type="Gene3D" id="3.30.565.10">
    <property type="entry name" value="Histidine kinase-like ATPase, C-terminal domain"/>
    <property type="match status" value="1"/>
</dbReference>
<dbReference type="Gene3D" id="1.25.40.10">
    <property type="entry name" value="Tetratricopeptide repeat domain"/>
    <property type="match status" value="2"/>
</dbReference>
<keyword evidence="5" id="KW-1185">Reference proteome</keyword>
<dbReference type="EMBL" id="CP090145">
    <property type="protein sequence ID" value="UOX33845.1"/>
    <property type="molecule type" value="Genomic_DNA"/>
</dbReference>
<keyword evidence="2" id="KW-1133">Transmembrane helix</keyword>
<reference evidence="4" key="2">
    <citation type="submission" date="2022-04" db="EMBL/GenBank/DDBJ databases">
        <title>Complete Genome Sequence of Flavobacterium sediminilitoris YSM-43, Isolated from a Tidal Sediment.</title>
        <authorList>
            <person name="Lee P.A."/>
        </authorList>
    </citation>
    <scope>NUCLEOTIDE SEQUENCE</scope>
    <source>
        <strain evidence="4">YSM-43</strain>
    </source>
</reference>
<accession>A0ABY4HMN2</accession>
<feature type="repeat" description="TPR" evidence="1">
    <location>
        <begin position="188"/>
        <end position="221"/>
    </location>
</feature>
<dbReference type="InterPro" id="IPR011990">
    <property type="entry name" value="TPR-like_helical_dom_sf"/>
</dbReference>
<dbReference type="InterPro" id="IPR050640">
    <property type="entry name" value="Bact_2-comp_sensor_kinase"/>
</dbReference>
<dbReference type="SUPFAM" id="SSF55874">
    <property type="entry name" value="ATPase domain of HSP90 chaperone/DNA topoisomerase II/histidine kinase"/>
    <property type="match status" value="1"/>
</dbReference>
<sequence>MEYDPKKAIKILDSLQLHSSIISSEQAALLFFKKGEVYYVNDFYLESIIEHKKAYNLFVEQKDEYNKTRSLITLSAANLRFENFEKAQEYALEALHTAESLGDERMLGKANNQLFQLHFILEDYSKALQYIQKAEEIFAYEKDTVSKIAIKSNEAAIYLKQKKYNKALKIYQESLKLGQNIKAPQTIVKILNNIGFIYIETKEYPSAIQFLEGAIQLNKNINAINAAPYKGLGYVYFLNKDVNKSIVNYKQSLTIYKQNKNIPEQIQVLDKLITLAIQDKNSEEALNYQIERDQLQVELQAIEKEKLLGFATVKYQVKEKEIELLYQQQTNQRNKWLFGSLLITLSLLLILLGAYLYITKLKAANRASKLEQNLLRVQMNPHFIFNTLAAIQNITLEEDYIKSSNYIAKFSKLIRQNFDYVRKEEITLEEEINMILNYIETQQLRFDDSFQYILNLGENCDTKSLKVPPMLLQPFVENAIEYGLKGKKMEGILELNIFKEKNQLCFEIKDNGVGRSNYSKQHRKSKALHATDVFMERLKLRKKAEEKTFQIEDLYNSEKQPIGTKITFKIKIT</sequence>
<evidence type="ECO:0000256" key="2">
    <source>
        <dbReference type="SAM" id="Phobius"/>
    </source>
</evidence>
<evidence type="ECO:0000313" key="4">
    <source>
        <dbReference type="EMBL" id="UOX33845.1"/>
    </source>
</evidence>
<feature type="domain" description="Signal transduction histidine kinase internal region" evidence="3">
    <location>
        <begin position="371"/>
        <end position="450"/>
    </location>
</feature>
<keyword evidence="2" id="KW-0812">Transmembrane</keyword>
<proteinExistence type="predicted"/>
<feature type="transmembrane region" description="Helical" evidence="2">
    <location>
        <begin position="336"/>
        <end position="358"/>
    </location>
</feature>
<dbReference type="RefSeq" id="WP_246916395.1">
    <property type="nucleotide sequence ID" value="NZ_CP090145.1"/>
</dbReference>
<name>A0ABY4HMN2_9FLAO</name>
<dbReference type="InterPro" id="IPR010559">
    <property type="entry name" value="Sig_transdc_His_kin_internal"/>
</dbReference>
<dbReference type="PANTHER" id="PTHR34220">
    <property type="entry name" value="SENSOR HISTIDINE KINASE YPDA"/>
    <property type="match status" value="1"/>
</dbReference>
<dbReference type="SUPFAM" id="SSF48452">
    <property type="entry name" value="TPR-like"/>
    <property type="match status" value="1"/>
</dbReference>
<dbReference type="SMART" id="SM00028">
    <property type="entry name" value="TPR"/>
    <property type="match status" value="5"/>
</dbReference>